<dbReference type="Pfam" id="PF00010">
    <property type="entry name" value="HLH"/>
    <property type="match status" value="1"/>
</dbReference>
<dbReference type="GO" id="GO:0003700">
    <property type="term" value="F:DNA-binding transcription factor activity"/>
    <property type="evidence" value="ECO:0007669"/>
    <property type="project" value="TreeGrafter"/>
</dbReference>
<evidence type="ECO:0000256" key="2">
    <source>
        <dbReference type="ARBA" id="ARBA00023015"/>
    </source>
</evidence>
<evidence type="ECO:0000313" key="9">
    <source>
        <dbReference type="Proteomes" id="UP000593561"/>
    </source>
</evidence>
<accession>A0A7J8RRG2</accession>
<comment type="subcellular location">
    <subcellularLocation>
        <location evidence="1">Nucleus</location>
    </subcellularLocation>
</comment>
<dbReference type="CDD" id="cd18919">
    <property type="entry name" value="bHLH_AtBPE_like"/>
    <property type="match status" value="1"/>
</dbReference>
<dbReference type="AlphaFoldDB" id="A0A7J8RRG2"/>
<evidence type="ECO:0000256" key="5">
    <source>
        <dbReference type="ARBA" id="ARBA00023242"/>
    </source>
</evidence>
<dbReference type="FunFam" id="4.10.280.10:FF:000002">
    <property type="entry name" value="Basic helix-loop-helix transcription factor"/>
    <property type="match status" value="1"/>
</dbReference>
<evidence type="ECO:0000256" key="3">
    <source>
        <dbReference type="ARBA" id="ARBA00023125"/>
    </source>
</evidence>
<comment type="caution">
    <text evidence="8">The sequence shown here is derived from an EMBL/GenBank/DDBJ whole genome shotgun (WGS) entry which is preliminary data.</text>
</comment>
<dbReference type="EMBL" id="JABFAC010000006">
    <property type="protein sequence ID" value="MBA0616255.1"/>
    <property type="molecule type" value="Genomic_DNA"/>
</dbReference>
<keyword evidence="3" id="KW-0238">DNA-binding</keyword>
<dbReference type="GO" id="GO:0046983">
    <property type="term" value="F:protein dimerization activity"/>
    <property type="evidence" value="ECO:0007669"/>
    <property type="project" value="InterPro"/>
</dbReference>
<dbReference type="GO" id="GO:0005634">
    <property type="term" value="C:nucleus"/>
    <property type="evidence" value="ECO:0007669"/>
    <property type="project" value="UniProtKB-SubCell"/>
</dbReference>
<dbReference type="GO" id="GO:0003677">
    <property type="term" value="F:DNA binding"/>
    <property type="evidence" value="ECO:0007669"/>
    <property type="project" value="UniProtKB-KW"/>
</dbReference>
<feature type="compositionally biased region" description="Basic and acidic residues" evidence="6">
    <location>
        <begin position="211"/>
        <end position="224"/>
    </location>
</feature>
<gene>
    <name evidence="8" type="ORF">Godav_016316</name>
</gene>
<feature type="region of interest" description="Disordered" evidence="6">
    <location>
        <begin position="179"/>
        <end position="230"/>
    </location>
</feature>
<dbReference type="InterPro" id="IPR036638">
    <property type="entry name" value="HLH_DNA-bd_sf"/>
</dbReference>
<dbReference type="SUPFAM" id="SSF47459">
    <property type="entry name" value="HLH, helix-loop-helix DNA-binding domain"/>
    <property type="match status" value="1"/>
</dbReference>
<reference evidence="8 9" key="1">
    <citation type="journal article" date="2019" name="Genome Biol. Evol.">
        <title>Insights into the evolution of the New World diploid cottons (Gossypium, subgenus Houzingenia) based on genome sequencing.</title>
        <authorList>
            <person name="Grover C.E."/>
            <person name="Arick M.A. 2nd"/>
            <person name="Thrash A."/>
            <person name="Conover J.L."/>
            <person name="Sanders W.S."/>
            <person name="Peterson D.G."/>
            <person name="Frelichowski J.E."/>
            <person name="Scheffler J.A."/>
            <person name="Scheffler B.E."/>
            <person name="Wendel J.F."/>
        </authorList>
    </citation>
    <scope>NUCLEOTIDE SEQUENCE [LARGE SCALE GENOMIC DNA]</scope>
    <source>
        <strain evidence="8">27</strain>
        <tissue evidence="8">Leaf</tissue>
    </source>
</reference>
<name>A0A7J8RRG2_GOSDV</name>
<keyword evidence="5" id="KW-0539">Nucleus</keyword>
<evidence type="ECO:0000256" key="6">
    <source>
        <dbReference type="SAM" id="MobiDB-lite"/>
    </source>
</evidence>
<protein>
    <recommendedName>
        <fullName evidence="7">BHLH domain-containing protein</fullName>
    </recommendedName>
</protein>
<dbReference type="PANTHER" id="PTHR12565">
    <property type="entry name" value="STEROL REGULATORY ELEMENT-BINDING PROTEIN"/>
    <property type="match status" value="1"/>
</dbReference>
<evidence type="ECO:0000256" key="1">
    <source>
        <dbReference type="ARBA" id="ARBA00004123"/>
    </source>
</evidence>
<dbReference type="Gene3D" id="4.10.280.10">
    <property type="entry name" value="Helix-loop-helix DNA-binding domain"/>
    <property type="match status" value="1"/>
</dbReference>
<evidence type="ECO:0000313" key="8">
    <source>
        <dbReference type="EMBL" id="MBA0616255.1"/>
    </source>
</evidence>
<organism evidence="8 9">
    <name type="scientific">Gossypium davidsonii</name>
    <name type="common">Davidson's cotton</name>
    <name type="synonym">Gossypium klotzschianum subsp. davidsonii</name>
    <dbReference type="NCBI Taxonomy" id="34287"/>
    <lineage>
        <taxon>Eukaryota</taxon>
        <taxon>Viridiplantae</taxon>
        <taxon>Streptophyta</taxon>
        <taxon>Embryophyta</taxon>
        <taxon>Tracheophyta</taxon>
        <taxon>Spermatophyta</taxon>
        <taxon>Magnoliopsida</taxon>
        <taxon>eudicotyledons</taxon>
        <taxon>Gunneridae</taxon>
        <taxon>Pentapetalae</taxon>
        <taxon>rosids</taxon>
        <taxon>malvids</taxon>
        <taxon>Malvales</taxon>
        <taxon>Malvaceae</taxon>
        <taxon>Malvoideae</taxon>
        <taxon>Gossypium</taxon>
    </lineage>
</organism>
<dbReference type="InterPro" id="IPR024097">
    <property type="entry name" value="bHLH_ZIP_TF"/>
</dbReference>
<sequence>MAEGLRTAEQQWNSYPFGIEMQRHELNSASEKVGNCFFNPIWDNSMVQSGSFDSSLTSMVSSSSAISNAETVLPGYEHNMVIRKLIGRLGNDYNYSSYTSSQPLIKSNNANTPLNIIPKLNLPFSSDPGFSERAPRFSSFNGELGFNRNEFQANIPDSKRGSLLVSENIARQNNVNFRKRKSIPSGKAEETPSMAAADSKIVAGAKRSKKDRADEEHHGNGEKHNKVKSKAAMAPMEYVHVRARRGQATDGHSLAERVRREKISERMKLLQDLVPGCNKVTGKALMLDEIINYVQSLQRQVEVNRKFGPSPMLFLSMKVATLNPRMDINMESIVSMDMFRCCGSLPSTMFSIDSSASAFGFGYEHQQRVPMHNGEYDNAETRFFENSPNSGLRKTRDPIDDLTDANSPVGLFWDDDDLHSIVQMGFGQNQPQSYQGMVGHRSDMVAYGRRNIDCLSSPLGVVLEILLSIEASFVVATFEAIH</sequence>
<dbReference type="PANTHER" id="PTHR12565:SF450">
    <property type="entry name" value="TRANSCRIPTION FACTOR BHLH63-LIKE"/>
    <property type="match status" value="1"/>
</dbReference>
<evidence type="ECO:0000259" key="7">
    <source>
        <dbReference type="PROSITE" id="PS50888"/>
    </source>
</evidence>
<keyword evidence="9" id="KW-1185">Reference proteome</keyword>
<dbReference type="InterPro" id="IPR011598">
    <property type="entry name" value="bHLH_dom"/>
</dbReference>
<evidence type="ECO:0000256" key="4">
    <source>
        <dbReference type="ARBA" id="ARBA00023163"/>
    </source>
</evidence>
<keyword evidence="2" id="KW-0805">Transcription regulation</keyword>
<feature type="domain" description="BHLH" evidence="7">
    <location>
        <begin position="247"/>
        <end position="297"/>
    </location>
</feature>
<dbReference type="Proteomes" id="UP000593561">
    <property type="component" value="Unassembled WGS sequence"/>
</dbReference>
<dbReference type="PROSITE" id="PS50888">
    <property type="entry name" value="BHLH"/>
    <property type="match status" value="1"/>
</dbReference>
<dbReference type="SMART" id="SM00353">
    <property type="entry name" value="HLH"/>
    <property type="match status" value="1"/>
</dbReference>
<proteinExistence type="predicted"/>
<keyword evidence="4" id="KW-0804">Transcription</keyword>